<dbReference type="Proteomes" id="UP000599578">
    <property type="component" value="Unassembled WGS sequence"/>
</dbReference>
<dbReference type="NCBIfam" id="TIGR02444">
    <property type="entry name" value="TIGR02444 family protein"/>
    <property type="match status" value="1"/>
</dbReference>
<reference evidence="1 2" key="1">
    <citation type="journal article" date="2014" name="Int. J. Syst. Evol. Microbiol.">
        <title>Complete genome sequence of Corynebacterium casei LMG S-19264T (=DSM 44701T), isolated from a smear-ripened cheese.</title>
        <authorList>
            <consortium name="US DOE Joint Genome Institute (JGI-PGF)"/>
            <person name="Walter F."/>
            <person name="Albersmeier A."/>
            <person name="Kalinowski J."/>
            <person name="Ruckert C."/>
        </authorList>
    </citation>
    <scope>NUCLEOTIDE SEQUENCE [LARGE SCALE GENOMIC DNA]</scope>
    <source>
        <strain evidence="1 2">CGMCC 1.7286</strain>
    </source>
</reference>
<name>A0A918DX58_9GAMM</name>
<sequence length="173" mass="19288">MNLDNPLWHYALELYAHPGVEQACLGLQQSGLGTNRLLFCCWLASEGRLLRPSELDASEAGRWQRELTTPLRALRYRVRESKAGEPQLDAVYRALRQAELAAEQVELARLFELGSRWQADAAAERDELLLRNTALYLGCTGVAATADLQRNLEILLCAARLGVDRAAAAALRW</sequence>
<evidence type="ECO:0000313" key="1">
    <source>
        <dbReference type="EMBL" id="GGO87889.1"/>
    </source>
</evidence>
<keyword evidence="2" id="KW-1185">Reference proteome</keyword>
<accession>A0A918DX58</accession>
<protein>
    <recommendedName>
        <fullName evidence="3">TIGR02444 family protein</fullName>
    </recommendedName>
</protein>
<dbReference type="AlphaFoldDB" id="A0A918DX58"/>
<proteinExistence type="predicted"/>
<dbReference type="InterPro" id="IPR012659">
    <property type="entry name" value="CHP02444"/>
</dbReference>
<organism evidence="1 2">
    <name type="scientific">Marinobacterium nitratireducens</name>
    <dbReference type="NCBI Taxonomy" id="518897"/>
    <lineage>
        <taxon>Bacteria</taxon>
        <taxon>Pseudomonadati</taxon>
        <taxon>Pseudomonadota</taxon>
        <taxon>Gammaproteobacteria</taxon>
        <taxon>Oceanospirillales</taxon>
        <taxon>Oceanospirillaceae</taxon>
        <taxon>Marinobacterium</taxon>
    </lineage>
</organism>
<comment type="caution">
    <text evidence="1">The sequence shown here is derived from an EMBL/GenBank/DDBJ whole genome shotgun (WGS) entry which is preliminary data.</text>
</comment>
<evidence type="ECO:0008006" key="3">
    <source>
        <dbReference type="Google" id="ProtNLM"/>
    </source>
</evidence>
<evidence type="ECO:0000313" key="2">
    <source>
        <dbReference type="Proteomes" id="UP000599578"/>
    </source>
</evidence>
<gene>
    <name evidence="1" type="ORF">GCM10011348_42110</name>
</gene>
<dbReference type="RefSeq" id="WP_188862609.1">
    <property type="nucleotide sequence ID" value="NZ_BMLT01000014.1"/>
</dbReference>
<dbReference type="EMBL" id="BMLT01000014">
    <property type="protein sequence ID" value="GGO87889.1"/>
    <property type="molecule type" value="Genomic_DNA"/>
</dbReference>
<dbReference type="Pfam" id="PF09523">
    <property type="entry name" value="DUF2390"/>
    <property type="match status" value="1"/>
</dbReference>